<sequence>MTGPRAVRPFYRPMRPRSRDEPHRAATPLELLFDLCFVVAVAQAATNLHHDVSEGHLRHAVTSYVMVFFAIWWSWMNFTWFASAYDTDDDVYRITTLVQISGALILAAGVPRAFTDGDFTIITYGYVVMRLAAVVQWSRAAAGDPAHRAAARRYAIGVTVVQLGWLLRLALPDGWGMATFVVLGLADLLVPAVAERPGMTPWHPGHIGERYGLFTLIVLGEAVLAISVAIQTGVDAGNHGLWSLAAAGAVIVFALWWLYFDRPTETPDRLPYSLVWGYGHYLIFAAVAAVGAGLTVVVDDERHLAHVSGTTAGYAVAIPIAVFLLTVWVLHVRRQQHGAVVVAYPVVAGLALLAPLGPARVQVLALLLVALVALTVVLRRRDDGAAPARTRPDVTTPHAKPAGADPT</sequence>
<dbReference type="KEGG" id="mprn:Q3V37_20300"/>
<evidence type="ECO:0000256" key="2">
    <source>
        <dbReference type="SAM" id="Phobius"/>
    </source>
</evidence>
<feature type="transmembrane region" description="Helical" evidence="2">
    <location>
        <begin position="312"/>
        <end position="330"/>
    </location>
</feature>
<dbReference type="EMBL" id="CP130472">
    <property type="protein sequence ID" value="WLS43740.1"/>
    <property type="molecule type" value="Genomic_DNA"/>
</dbReference>
<feature type="transmembrane region" description="Helical" evidence="2">
    <location>
        <begin position="60"/>
        <end position="82"/>
    </location>
</feature>
<feature type="transmembrane region" description="Helical" evidence="2">
    <location>
        <begin position="214"/>
        <end position="234"/>
    </location>
</feature>
<keyword evidence="4" id="KW-1185">Reference proteome</keyword>
<feature type="transmembrane region" description="Helical" evidence="2">
    <location>
        <begin position="177"/>
        <end position="194"/>
    </location>
</feature>
<organism evidence="3 4">
    <name type="scientific">Micromonospora profundi</name>
    <dbReference type="NCBI Taxonomy" id="1420889"/>
    <lineage>
        <taxon>Bacteria</taxon>
        <taxon>Bacillati</taxon>
        <taxon>Actinomycetota</taxon>
        <taxon>Actinomycetes</taxon>
        <taxon>Micromonosporales</taxon>
        <taxon>Micromonosporaceae</taxon>
        <taxon>Micromonospora</taxon>
    </lineage>
</organism>
<keyword evidence="2" id="KW-0812">Transmembrane</keyword>
<feature type="transmembrane region" description="Helical" evidence="2">
    <location>
        <begin position="272"/>
        <end position="292"/>
    </location>
</feature>
<feature type="transmembrane region" description="Helical" evidence="2">
    <location>
        <begin position="361"/>
        <end position="379"/>
    </location>
</feature>
<feature type="transmembrane region" description="Helical" evidence="2">
    <location>
        <begin position="94"/>
        <end position="115"/>
    </location>
</feature>
<dbReference type="Proteomes" id="UP001235874">
    <property type="component" value="Chromosome"/>
</dbReference>
<feature type="transmembrane region" description="Helical" evidence="2">
    <location>
        <begin position="154"/>
        <end position="171"/>
    </location>
</feature>
<name>A0AAJ6L0T2_9ACTN</name>
<feature type="transmembrane region" description="Helical" evidence="2">
    <location>
        <begin position="240"/>
        <end position="260"/>
    </location>
</feature>
<dbReference type="InterPro" id="IPR010640">
    <property type="entry name" value="Low_temperature_requirement_A"/>
</dbReference>
<evidence type="ECO:0000313" key="3">
    <source>
        <dbReference type="EMBL" id="WLS43740.1"/>
    </source>
</evidence>
<accession>A0AAJ6L0T2</accession>
<protein>
    <submittedName>
        <fullName evidence="3">Low temperature requirement protein A</fullName>
    </submittedName>
</protein>
<keyword evidence="2" id="KW-1133">Transmembrane helix</keyword>
<reference evidence="3 4" key="1">
    <citation type="submission" date="2023-07" db="EMBL/GenBank/DDBJ databases">
        <title>Micromonospora profundi TRM 95458 converts glycerol to a new osmotic compound.</title>
        <authorList>
            <person name="Lu D."/>
        </authorList>
    </citation>
    <scope>NUCLEOTIDE SEQUENCE [LARGE SCALE GENOMIC DNA]</scope>
    <source>
        <strain evidence="3 4">TRM95458</strain>
    </source>
</reference>
<dbReference type="RefSeq" id="WP_306271219.1">
    <property type="nucleotide sequence ID" value="NZ_CP130472.1"/>
</dbReference>
<dbReference type="Pfam" id="PF06772">
    <property type="entry name" value="LtrA"/>
    <property type="match status" value="1"/>
</dbReference>
<dbReference type="PANTHER" id="PTHR36840:SF1">
    <property type="entry name" value="BLL5714 PROTEIN"/>
    <property type="match status" value="1"/>
</dbReference>
<keyword evidence="2" id="KW-0472">Membrane</keyword>
<evidence type="ECO:0000313" key="4">
    <source>
        <dbReference type="Proteomes" id="UP001235874"/>
    </source>
</evidence>
<proteinExistence type="predicted"/>
<gene>
    <name evidence="3" type="ORF">Q3V37_20300</name>
</gene>
<feature type="transmembrane region" description="Helical" evidence="2">
    <location>
        <begin position="337"/>
        <end position="355"/>
    </location>
</feature>
<dbReference type="AlphaFoldDB" id="A0AAJ6L0T2"/>
<evidence type="ECO:0000256" key="1">
    <source>
        <dbReference type="SAM" id="MobiDB-lite"/>
    </source>
</evidence>
<feature type="region of interest" description="Disordered" evidence="1">
    <location>
        <begin position="385"/>
        <end position="407"/>
    </location>
</feature>
<dbReference type="PANTHER" id="PTHR36840">
    <property type="entry name" value="BLL5714 PROTEIN"/>
    <property type="match status" value="1"/>
</dbReference>